<reference evidence="1" key="1">
    <citation type="journal article" date="2019" name="bioRxiv">
        <title>The Genome of the Zebra Mussel, Dreissena polymorpha: A Resource for Invasive Species Research.</title>
        <authorList>
            <person name="McCartney M.A."/>
            <person name="Auch B."/>
            <person name="Kono T."/>
            <person name="Mallez S."/>
            <person name="Zhang Y."/>
            <person name="Obille A."/>
            <person name="Becker A."/>
            <person name="Abrahante J.E."/>
            <person name="Garbe J."/>
            <person name="Badalamenti J.P."/>
            <person name="Herman A."/>
            <person name="Mangelson H."/>
            <person name="Liachko I."/>
            <person name="Sullivan S."/>
            <person name="Sone E.D."/>
            <person name="Koren S."/>
            <person name="Silverstein K.A.T."/>
            <person name="Beckman K.B."/>
            <person name="Gohl D.M."/>
        </authorList>
    </citation>
    <scope>NUCLEOTIDE SEQUENCE</scope>
    <source>
        <strain evidence="1">Duluth1</strain>
        <tissue evidence="1">Whole animal</tissue>
    </source>
</reference>
<evidence type="ECO:0000313" key="2">
    <source>
        <dbReference type="Proteomes" id="UP000828390"/>
    </source>
</evidence>
<comment type="caution">
    <text evidence="1">The sequence shown here is derived from an EMBL/GenBank/DDBJ whole genome shotgun (WGS) entry which is preliminary data.</text>
</comment>
<reference evidence="1" key="2">
    <citation type="submission" date="2020-11" db="EMBL/GenBank/DDBJ databases">
        <authorList>
            <person name="McCartney M.A."/>
            <person name="Auch B."/>
            <person name="Kono T."/>
            <person name="Mallez S."/>
            <person name="Becker A."/>
            <person name="Gohl D.M."/>
            <person name="Silverstein K.A.T."/>
            <person name="Koren S."/>
            <person name="Bechman K.B."/>
            <person name="Herman A."/>
            <person name="Abrahante J.E."/>
            <person name="Garbe J."/>
        </authorList>
    </citation>
    <scope>NUCLEOTIDE SEQUENCE</scope>
    <source>
        <strain evidence="1">Duluth1</strain>
        <tissue evidence="1">Whole animal</tissue>
    </source>
</reference>
<dbReference type="AlphaFoldDB" id="A0A9D4C2U5"/>
<dbReference type="EMBL" id="JAIWYP010000013">
    <property type="protein sequence ID" value="KAH3716069.1"/>
    <property type="molecule type" value="Genomic_DNA"/>
</dbReference>
<gene>
    <name evidence="1" type="ORF">DPMN_058785</name>
</gene>
<protein>
    <submittedName>
        <fullName evidence="1">Uncharacterized protein</fullName>
    </submittedName>
</protein>
<dbReference type="Proteomes" id="UP000828390">
    <property type="component" value="Unassembled WGS sequence"/>
</dbReference>
<organism evidence="1 2">
    <name type="scientific">Dreissena polymorpha</name>
    <name type="common">Zebra mussel</name>
    <name type="synonym">Mytilus polymorpha</name>
    <dbReference type="NCBI Taxonomy" id="45954"/>
    <lineage>
        <taxon>Eukaryota</taxon>
        <taxon>Metazoa</taxon>
        <taxon>Spiralia</taxon>
        <taxon>Lophotrochozoa</taxon>
        <taxon>Mollusca</taxon>
        <taxon>Bivalvia</taxon>
        <taxon>Autobranchia</taxon>
        <taxon>Heteroconchia</taxon>
        <taxon>Euheterodonta</taxon>
        <taxon>Imparidentia</taxon>
        <taxon>Neoheterodontei</taxon>
        <taxon>Myida</taxon>
        <taxon>Dreissenoidea</taxon>
        <taxon>Dreissenidae</taxon>
        <taxon>Dreissena</taxon>
    </lineage>
</organism>
<accession>A0A9D4C2U5</accession>
<sequence>MDRGGGTSRRVPRRACSDGWRLGAQVGVYPDVSVLMDGGVAQDGVTQACQF</sequence>
<keyword evidence="2" id="KW-1185">Reference proteome</keyword>
<proteinExistence type="predicted"/>
<name>A0A9D4C2U5_DREPO</name>
<evidence type="ECO:0000313" key="1">
    <source>
        <dbReference type="EMBL" id="KAH3716069.1"/>
    </source>
</evidence>